<reference evidence="2" key="1">
    <citation type="submission" date="2022-07" db="EMBL/GenBank/DDBJ databases">
        <title>Genome Sequence of Xylaria arbuscula.</title>
        <authorList>
            <person name="Buettner E."/>
        </authorList>
    </citation>
    <scope>NUCLEOTIDE SEQUENCE</scope>
    <source>
        <strain evidence="2">VT107</strain>
    </source>
</reference>
<proteinExistence type="predicted"/>
<name>A0A9W8NPH5_9PEZI</name>
<evidence type="ECO:0000313" key="2">
    <source>
        <dbReference type="EMBL" id="KAJ3580519.1"/>
    </source>
</evidence>
<dbReference type="Proteomes" id="UP001148614">
    <property type="component" value="Unassembled WGS sequence"/>
</dbReference>
<evidence type="ECO:0000313" key="3">
    <source>
        <dbReference type="Proteomes" id="UP001148614"/>
    </source>
</evidence>
<evidence type="ECO:0000256" key="1">
    <source>
        <dbReference type="SAM" id="MobiDB-lite"/>
    </source>
</evidence>
<keyword evidence="3" id="KW-1185">Reference proteome</keyword>
<sequence>MQDDRSGRESFDRMPHPRNTPRIEPRTGETERADWAVQRQPHELGRYVPHQHSGPASYYSPAGSLNWQPHYHPRAMPPTPMSYPIGTTVSSPNGSHQYRGADFVGCKSITIGNSSSDYHGSYGHPPYAYMSGHTYQDIRIAHSQGVHCGNTGSASEGHNYNGLRVEEVEGSHFGDFADTNMKYANLQAARNDARQYQTGA</sequence>
<comment type="caution">
    <text evidence="2">The sequence shown here is derived from an EMBL/GenBank/DDBJ whole genome shotgun (WGS) entry which is preliminary data.</text>
</comment>
<protein>
    <submittedName>
        <fullName evidence="2">Uncharacterized protein</fullName>
    </submittedName>
</protein>
<gene>
    <name evidence="2" type="ORF">NPX13_g25</name>
</gene>
<feature type="region of interest" description="Disordered" evidence="1">
    <location>
        <begin position="1"/>
        <end position="34"/>
    </location>
</feature>
<organism evidence="2 3">
    <name type="scientific">Xylaria arbuscula</name>
    <dbReference type="NCBI Taxonomy" id="114810"/>
    <lineage>
        <taxon>Eukaryota</taxon>
        <taxon>Fungi</taxon>
        <taxon>Dikarya</taxon>
        <taxon>Ascomycota</taxon>
        <taxon>Pezizomycotina</taxon>
        <taxon>Sordariomycetes</taxon>
        <taxon>Xylariomycetidae</taxon>
        <taxon>Xylariales</taxon>
        <taxon>Xylariaceae</taxon>
        <taxon>Xylaria</taxon>
    </lineage>
</organism>
<dbReference type="AlphaFoldDB" id="A0A9W8NPH5"/>
<dbReference type="EMBL" id="JANPWZ010000002">
    <property type="protein sequence ID" value="KAJ3580519.1"/>
    <property type="molecule type" value="Genomic_DNA"/>
</dbReference>
<accession>A0A9W8NPH5</accession>